<dbReference type="Pfam" id="PF01344">
    <property type="entry name" value="Kelch_1"/>
    <property type="match status" value="1"/>
</dbReference>
<feature type="region of interest" description="Disordered" evidence="3">
    <location>
        <begin position="354"/>
        <end position="397"/>
    </location>
</feature>
<sequence length="724" mass="78656">MAEWRDEASFETLNRAGQASCVWGTKLLLFGGRTSSSFFTDCWAYCTVARKWELLSDRTPAWFAARSYHSATLIGGKVWLVSGGDAETVFGDCIVFDPQTHTYERPNLRGDLSLLMRTAHGACVHPHRPECLLLFGGYGGQLDSATQEYRYLNDLVAIDTRRGSVRAVPTGGTPPEARAYHRFVSVPGSAHCYVLCGRSHGNRLCKGKQMIQIYDCTTDRWFTPGVVSGDLSPRSSLAAAAIDGGVVVFGGATDRGERSDELALLSVAHNKLQWRLCRRTGGVHWPRPRGAHTAEVVGGRVYCAGGYGMGKMYHADCLSVSLEAFGPLPAGKWGAEAVQLVHCCLAAWQEGPSSPALAAPAPPREEAPARQSGGAEASEWRGVQRSRPAAFGGSEPQVVKRQRVASGGVAKAAAARKGAAAAAAAIPASAPAVALNGSAAEEPLAAVGVAVVPCAAGAALAHRQAAATQPPGSPEQQLQEAQAALHKQELEAVALQEQLVEAKQQLAVVKRERDEARAAADRAEAELQEEKARFRRDRAGFEDHEIEQNRIIDNLKKDLNEQREVARKAQEELRRKLRELEGAQSALDNEQRLTSELRKSAGEERQRYMQEAQASWLKRAAQELRDSLESAKREAASLQSRLDSEQKALQEARAELDRQQEALNREAERARRAAGECDEARQRAEDLSQRVHQAQQEAAAREGVVASLTRGLEGLQRDLAKLQR</sequence>
<evidence type="ECO:0000256" key="1">
    <source>
        <dbReference type="ARBA" id="ARBA00022441"/>
    </source>
</evidence>
<feature type="region of interest" description="Disordered" evidence="3">
    <location>
        <begin position="661"/>
        <end position="703"/>
    </location>
</feature>
<dbReference type="EMBL" id="JADXDR010000057">
    <property type="protein sequence ID" value="KAI7841997.1"/>
    <property type="molecule type" value="Genomic_DNA"/>
</dbReference>
<name>A0AAD5DPU7_9CHLO</name>
<dbReference type="SUPFAM" id="SSF117281">
    <property type="entry name" value="Kelch motif"/>
    <property type="match status" value="1"/>
</dbReference>
<accession>A0AAD5DPU7</accession>
<keyword evidence="2" id="KW-0677">Repeat</keyword>
<feature type="compositionally biased region" description="Basic and acidic residues" evidence="3">
    <location>
        <begin position="589"/>
        <end position="607"/>
    </location>
</feature>
<comment type="caution">
    <text evidence="4">The sequence shown here is derived from an EMBL/GenBank/DDBJ whole genome shotgun (WGS) entry which is preliminary data.</text>
</comment>
<gene>
    <name evidence="4" type="ORF">COHA_004340</name>
</gene>
<dbReference type="Pfam" id="PF24681">
    <property type="entry name" value="Kelch_KLHDC2_KLHL20_DRC7"/>
    <property type="match status" value="1"/>
</dbReference>
<keyword evidence="5" id="KW-1185">Reference proteome</keyword>
<keyword evidence="1" id="KW-0880">Kelch repeat</keyword>
<reference evidence="4" key="1">
    <citation type="submission" date="2020-11" db="EMBL/GenBank/DDBJ databases">
        <title>Chlorella ohadii genome sequencing and assembly.</title>
        <authorList>
            <person name="Murik O."/>
            <person name="Treves H."/>
            <person name="Kedem I."/>
            <person name="Shotland Y."/>
            <person name="Kaplan A."/>
        </authorList>
    </citation>
    <scope>NUCLEOTIDE SEQUENCE</scope>
    <source>
        <strain evidence="4">1</strain>
    </source>
</reference>
<proteinExistence type="predicted"/>
<dbReference type="PANTHER" id="PTHR46093">
    <property type="entry name" value="ACYL-COA-BINDING DOMAIN-CONTAINING PROTEIN 5"/>
    <property type="match status" value="1"/>
</dbReference>
<organism evidence="4 5">
    <name type="scientific">Chlorella ohadii</name>
    <dbReference type="NCBI Taxonomy" id="2649997"/>
    <lineage>
        <taxon>Eukaryota</taxon>
        <taxon>Viridiplantae</taxon>
        <taxon>Chlorophyta</taxon>
        <taxon>core chlorophytes</taxon>
        <taxon>Trebouxiophyceae</taxon>
        <taxon>Chlorellales</taxon>
        <taxon>Chlorellaceae</taxon>
        <taxon>Chlorella clade</taxon>
        <taxon>Chlorella</taxon>
    </lineage>
</organism>
<dbReference type="AlphaFoldDB" id="A0AAD5DPU7"/>
<dbReference type="PANTHER" id="PTHR46093:SF18">
    <property type="entry name" value="FIBRONECTIN TYPE-III DOMAIN-CONTAINING PROTEIN"/>
    <property type="match status" value="1"/>
</dbReference>
<dbReference type="Gene3D" id="2.120.10.80">
    <property type="entry name" value="Kelch-type beta propeller"/>
    <property type="match status" value="2"/>
</dbReference>
<evidence type="ECO:0000313" key="4">
    <source>
        <dbReference type="EMBL" id="KAI7841997.1"/>
    </source>
</evidence>
<evidence type="ECO:0000256" key="2">
    <source>
        <dbReference type="ARBA" id="ARBA00022737"/>
    </source>
</evidence>
<dbReference type="InterPro" id="IPR015915">
    <property type="entry name" value="Kelch-typ_b-propeller"/>
</dbReference>
<feature type="region of interest" description="Disordered" evidence="3">
    <location>
        <begin position="580"/>
        <end position="607"/>
    </location>
</feature>
<protein>
    <submittedName>
        <fullName evidence="4">Uncharacterized protein</fullName>
    </submittedName>
</protein>
<feature type="compositionally biased region" description="Basic and acidic residues" evidence="3">
    <location>
        <begin position="661"/>
        <end position="689"/>
    </location>
</feature>
<dbReference type="Proteomes" id="UP001205105">
    <property type="component" value="Unassembled WGS sequence"/>
</dbReference>
<dbReference type="InterPro" id="IPR006652">
    <property type="entry name" value="Kelch_1"/>
</dbReference>
<evidence type="ECO:0000313" key="5">
    <source>
        <dbReference type="Proteomes" id="UP001205105"/>
    </source>
</evidence>
<evidence type="ECO:0000256" key="3">
    <source>
        <dbReference type="SAM" id="MobiDB-lite"/>
    </source>
</evidence>